<feature type="region of interest" description="Disordered" evidence="1">
    <location>
        <begin position="239"/>
        <end position="262"/>
    </location>
</feature>
<sequence length="262" mass="30066">MIGSAALVTVYVELEALLDIEMAVATTLDPEAIRKWGKKWHYRPYNLEPEKQAGVTYTYEEFKGALANIDETILDKCIPTELMWRLCYVVADYMKDRLTGIAAPDFSVHVNTYPFEFVGDAAIALKEGIQQYLGAQDSVEIIYRHPATLHPSEIRKTYNAMFFYDFKRWHLPNQMLLEDNPICNVLVVARRISETIPDSDLAYDKLYEAIELSNAPVMFMRFFGIKWFSYFIPPRVTPPKTDGLQPSSEIPPHEPTPSVEPF</sequence>
<dbReference type="Proteomes" id="UP000294673">
    <property type="component" value="Segment"/>
</dbReference>
<reference evidence="2 3" key="1">
    <citation type="submission" date="2018-12" db="EMBL/GenBank/DDBJ databases">
        <title>Still something new to discover - new insights into E. coli phage diversity and taxonomy.</title>
        <authorList>
            <person name="Korf I.H.E."/>
            <person name="Adriaennsens E."/>
            <person name="Dreiseikelmann B."/>
            <person name="Kropinski A."/>
            <person name="Nimtz M."/>
            <person name="Meier-Kolthoff J.P."/>
            <person name="Rohde M."/>
            <person name="van Raaij M."/>
            <person name="Wittmann J."/>
        </authorList>
    </citation>
    <scope>NUCLEOTIDE SEQUENCE [LARGE SCALE GENOMIC DNA]</scope>
</reference>
<dbReference type="EMBL" id="MK327938">
    <property type="protein sequence ID" value="QBO64029.1"/>
    <property type="molecule type" value="Genomic_DNA"/>
</dbReference>
<organismHost>
    <name type="scientific">Escherichia coli</name>
    <dbReference type="NCBI Taxonomy" id="562"/>
</organismHost>
<proteinExistence type="predicted"/>
<evidence type="ECO:0000256" key="1">
    <source>
        <dbReference type="SAM" id="MobiDB-lite"/>
    </source>
</evidence>
<name>A0A482GKV5_BPGOS</name>
<evidence type="ECO:0000313" key="3">
    <source>
        <dbReference type="Proteomes" id="UP000294673"/>
    </source>
</evidence>
<keyword evidence="3" id="KW-1185">Reference proteome</keyword>
<protein>
    <submittedName>
        <fullName evidence="2">Uncharacterized protein</fullName>
    </submittedName>
</protein>
<gene>
    <name evidence="2" type="ORF">Goslar_00238</name>
</gene>
<organism evidence="2 3">
    <name type="scientific">Escherichia phage vB_EcoM_Goslar</name>
    <dbReference type="NCBI Taxonomy" id="2502409"/>
    <lineage>
        <taxon>Viruses</taxon>
        <taxon>Duplodnaviria</taxon>
        <taxon>Heunggongvirae</taxon>
        <taxon>Uroviricota</taxon>
        <taxon>Caudoviricetes</taxon>
        <taxon>Chimalliviridae</taxon>
        <taxon>Goslarvirus</taxon>
        <taxon>Goslarvirus goslar</taxon>
    </lineage>
</organism>
<evidence type="ECO:0000313" key="2">
    <source>
        <dbReference type="EMBL" id="QBO64029.1"/>
    </source>
</evidence>
<accession>A0A482GKV5</accession>
<feature type="compositionally biased region" description="Pro residues" evidence="1">
    <location>
        <begin position="253"/>
        <end position="262"/>
    </location>
</feature>